<comment type="subcellular location">
    <subcellularLocation>
        <location evidence="4">Cytoplasm</location>
    </subcellularLocation>
</comment>
<dbReference type="PIRSF" id="PIRSF006305">
    <property type="entry name" value="Maf"/>
    <property type="match status" value="1"/>
</dbReference>
<keyword evidence="2 4" id="KW-0378">Hydrolase</keyword>
<name>A0AA52EJJ3_9PROT</name>
<sequence length="195" mass="21209">MILASGSETRLMLLKNAGLDITAKHPLADEDGIKQALIEEGVTALDLAIALAEVKALSISRIMPDALVIGADQLLDLKGDYISKATTRAEAEKTLSKLSGQKHQLISGAVVAEGGRVIWRGYDKAQLEVRRLSKDFINTYCDTLGDRLYTSVGCYHLEGLGAQLFHKVTGDYFTILGLPLLPLLKFLQDRGTLLK</sequence>
<dbReference type="GO" id="GO:0047429">
    <property type="term" value="F:nucleoside triphosphate diphosphatase activity"/>
    <property type="evidence" value="ECO:0007669"/>
    <property type="project" value="UniProtKB-EC"/>
</dbReference>
<evidence type="ECO:0000313" key="5">
    <source>
        <dbReference type="EMBL" id="WND03664.1"/>
    </source>
</evidence>
<gene>
    <name evidence="5" type="ORF">QGN29_04655</name>
</gene>
<accession>A0AA52EJJ3</accession>
<evidence type="ECO:0000313" key="6">
    <source>
        <dbReference type="Proteomes" id="UP001268683"/>
    </source>
</evidence>
<protein>
    <recommendedName>
        <fullName evidence="4">Nucleoside triphosphate pyrophosphatase</fullName>
        <ecNumber evidence="4">3.6.1.9</ecNumber>
    </recommendedName>
    <alternativeName>
        <fullName evidence="4">Nucleotide pyrophosphatase</fullName>
        <shortName evidence="4">Nucleotide PPase</shortName>
    </alternativeName>
</protein>
<evidence type="ECO:0000256" key="3">
    <source>
        <dbReference type="ARBA" id="ARBA00023080"/>
    </source>
</evidence>
<comment type="catalytic activity">
    <reaction evidence="4">
        <text>a ribonucleoside 5'-triphosphate + H2O = a ribonucleoside 5'-phosphate + diphosphate + H(+)</text>
        <dbReference type="Rhea" id="RHEA:23996"/>
        <dbReference type="ChEBI" id="CHEBI:15377"/>
        <dbReference type="ChEBI" id="CHEBI:15378"/>
        <dbReference type="ChEBI" id="CHEBI:33019"/>
        <dbReference type="ChEBI" id="CHEBI:58043"/>
        <dbReference type="ChEBI" id="CHEBI:61557"/>
        <dbReference type="EC" id="3.6.1.9"/>
    </reaction>
</comment>
<dbReference type="KEGG" id="tmk:QGN29_04655"/>
<comment type="catalytic activity">
    <reaction evidence="4">
        <text>a 2'-deoxyribonucleoside 5'-triphosphate + H2O = a 2'-deoxyribonucleoside 5'-phosphate + diphosphate + H(+)</text>
        <dbReference type="Rhea" id="RHEA:44644"/>
        <dbReference type="ChEBI" id="CHEBI:15377"/>
        <dbReference type="ChEBI" id="CHEBI:15378"/>
        <dbReference type="ChEBI" id="CHEBI:33019"/>
        <dbReference type="ChEBI" id="CHEBI:61560"/>
        <dbReference type="ChEBI" id="CHEBI:65317"/>
        <dbReference type="EC" id="3.6.1.9"/>
    </reaction>
</comment>
<comment type="caution">
    <text evidence="4">Lacks conserved residue(s) required for the propagation of feature annotation.</text>
</comment>
<comment type="function">
    <text evidence="4">Nucleoside triphosphate pyrophosphatase. May have a dual role in cell division arrest and in preventing the incorporation of modified nucleotides into cellular nucleic acids.</text>
</comment>
<feature type="active site" description="Proton acceptor" evidence="4">
    <location>
        <position position="72"/>
    </location>
</feature>
<dbReference type="GO" id="GO:0005737">
    <property type="term" value="C:cytoplasm"/>
    <property type="evidence" value="ECO:0007669"/>
    <property type="project" value="UniProtKB-SubCell"/>
</dbReference>
<dbReference type="InterPro" id="IPR003697">
    <property type="entry name" value="Maf-like"/>
</dbReference>
<dbReference type="AlphaFoldDB" id="A0AA52EJJ3"/>
<comment type="similarity">
    <text evidence="4">Belongs to the Maf family.</text>
</comment>
<dbReference type="HAMAP" id="MF_00528">
    <property type="entry name" value="Maf"/>
    <property type="match status" value="1"/>
</dbReference>
<evidence type="ECO:0000256" key="2">
    <source>
        <dbReference type="ARBA" id="ARBA00022801"/>
    </source>
</evidence>
<dbReference type="EMBL" id="CP123872">
    <property type="protein sequence ID" value="WND03664.1"/>
    <property type="molecule type" value="Genomic_DNA"/>
</dbReference>
<reference evidence="5" key="1">
    <citation type="submission" date="2023-04" db="EMBL/GenBank/DDBJ databases">
        <title>Complete genome sequence of Temperatibacter marinus.</title>
        <authorList>
            <person name="Rong J.-C."/>
            <person name="Yi M.-L."/>
            <person name="Zhao Q."/>
        </authorList>
    </citation>
    <scope>NUCLEOTIDE SEQUENCE</scope>
    <source>
        <strain evidence="5">NBRC 110045</strain>
    </source>
</reference>
<dbReference type="GO" id="GO:0009117">
    <property type="term" value="P:nucleotide metabolic process"/>
    <property type="evidence" value="ECO:0007669"/>
    <property type="project" value="UniProtKB-KW"/>
</dbReference>
<dbReference type="EC" id="3.6.1.9" evidence="4"/>
<dbReference type="RefSeq" id="WP_310799517.1">
    <property type="nucleotide sequence ID" value="NZ_CP123872.1"/>
</dbReference>
<organism evidence="5 6">
    <name type="scientific">Temperatibacter marinus</name>
    <dbReference type="NCBI Taxonomy" id="1456591"/>
    <lineage>
        <taxon>Bacteria</taxon>
        <taxon>Pseudomonadati</taxon>
        <taxon>Pseudomonadota</taxon>
        <taxon>Alphaproteobacteria</taxon>
        <taxon>Kordiimonadales</taxon>
        <taxon>Temperatibacteraceae</taxon>
        <taxon>Temperatibacter</taxon>
    </lineage>
</organism>
<dbReference type="SUPFAM" id="SSF52972">
    <property type="entry name" value="ITPase-like"/>
    <property type="match status" value="1"/>
</dbReference>
<dbReference type="PANTHER" id="PTHR43213:SF5">
    <property type="entry name" value="BIFUNCTIONAL DTTP_UTP PYROPHOSPHATASE_METHYLTRANSFERASE PROTEIN-RELATED"/>
    <property type="match status" value="1"/>
</dbReference>
<dbReference type="Gene3D" id="3.90.950.10">
    <property type="match status" value="1"/>
</dbReference>
<evidence type="ECO:0000256" key="1">
    <source>
        <dbReference type="ARBA" id="ARBA00001968"/>
    </source>
</evidence>
<dbReference type="PANTHER" id="PTHR43213">
    <property type="entry name" value="BIFUNCTIONAL DTTP/UTP PYROPHOSPHATASE/METHYLTRANSFERASE PROTEIN-RELATED"/>
    <property type="match status" value="1"/>
</dbReference>
<dbReference type="InterPro" id="IPR029001">
    <property type="entry name" value="ITPase-like_fam"/>
</dbReference>
<proteinExistence type="inferred from homology"/>
<keyword evidence="4" id="KW-0963">Cytoplasm</keyword>
<dbReference type="Proteomes" id="UP001268683">
    <property type="component" value="Chromosome"/>
</dbReference>
<keyword evidence="3 4" id="KW-0546">Nucleotide metabolism</keyword>
<comment type="cofactor">
    <cofactor evidence="1 4">
        <name>a divalent metal cation</name>
        <dbReference type="ChEBI" id="CHEBI:60240"/>
    </cofactor>
</comment>
<dbReference type="Pfam" id="PF02545">
    <property type="entry name" value="Maf"/>
    <property type="match status" value="1"/>
</dbReference>
<evidence type="ECO:0000256" key="4">
    <source>
        <dbReference type="HAMAP-Rule" id="MF_00528"/>
    </source>
</evidence>
<keyword evidence="6" id="KW-1185">Reference proteome</keyword>